<dbReference type="InterPro" id="IPR025558">
    <property type="entry name" value="DUF4283"/>
</dbReference>
<dbReference type="Pfam" id="PF14392">
    <property type="entry name" value="zf-CCHC_4"/>
    <property type="match status" value="1"/>
</dbReference>
<evidence type="ECO:0000313" key="4">
    <source>
        <dbReference type="EMBL" id="KAL3748395.1"/>
    </source>
</evidence>
<gene>
    <name evidence="4" type="ORF">ACJRO7_009610</name>
</gene>
<dbReference type="EMBL" id="JBJKBG010000002">
    <property type="protein sequence ID" value="KAL3748395.1"/>
    <property type="molecule type" value="Genomic_DNA"/>
</dbReference>
<feature type="domain" description="CCHC-type" evidence="3">
    <location>
        <begin position="212"/>
        <end position="225"/>
    </location>
</feature>
<keyword evidence="1" id="KW-0863">Zinc-finger</keyword>
<keyword evidence="1" id="KW-0479">Metal-binding</keyword>
<evidence type="ECO:0000256" key="1">
    <source>
        <dbReference type="PROSITE-ProRule" id="PRU00047"/>
    </source>
</evidence>
<proteinExistence type="predicted"/>
<dbReference type="Proteomes" id="UP001634007">
    <property type="component" value="Unassembled WGS sequence"/>
</dbReference>
<evidence type="ECO:0000259" key="3">
    <source>
        <dbReference type="PROSITE" id="PS50158"/>
    </source>
</evidence>
<dbReference type="Pfam" id="PF14111">
    <property type="entry name" value="DUF4283"/>
    <property type="match status" value="1"/>
</dbReference>
<keyword evidence="1" id="KW-0862">Zinc</keyword>
<accession>A0ABD3LJ98</accession>
<dbReference type="AlphaFoldDB" id="A0ABD3LJ98"/>
<dbReference type="InterPro" id="IPR040256">
    <property type="entry name" value="At4g02000-like"/>
</dbReference>
<protein>
    <recommendedName>
        <fullName evidence="3">CCHC-type domain-containing protein</fullName>
    </recommendedName>
</protein>
<keyword evidence="5" id="KW-1185">Reference proteome</keyword>
<dbReference type="GO" id="GO:0008270">
    <property type="term" value="F:zinc ion binding"/>
    <property type="evidence" value="ECO:0007669"/>
    <property type="project" value="UniProtKB-KW"/>
</dbReference>
<sequence>MDNEYNEERRMAALCKSLGNLWSANDIIDVKDEFSEEKLQECKLTLFGKLYSKPNVNFLAFLNTMKKAWKTENVDCTLLETGFFSFSFTFEADKCWVLNSGPWSFSSNLLVLQQCHPDTPELCYEFTHCAFWVQLYGLPFGRVTHEIAKDVASRIGEVVEVKLEAKGNNNYKVGKARINLNLAAPLKTGVIINLGRKKVWVEFKYERLPHYCYSCGRIGHYATTCIEIPYKESGLEENLPRRFGHWLRVEVRELSPYGKIFYGKHEFIEAEEEMVPKTPSSPKTEVSKKLALFICEKQPEESVAQKANTQPSSSLALIGIEDKGKQKRGSSCLDEESSLVCYKEQLKESEVHMLEIVEAAEGSARTKPRNTKMTSAKKEKRLCPYGARSSKTPVLDNSQLVETPIEVEKKSVQWALVASPNKPPGYP</sequence>
<evidence type="ECO:0000256" key="2">
    <source>
        <dbReference type="SAM" id="MobiDB-lite"/>
    </source>
</evidence>
<dbReference type="PANTHER" id="PTHR31286">
    <property type="entry name" value="GLYCINE-RICH CELL WALL STRUCTURAL PROTEIN 1.8-LIKE"/>
    <property type="match status" value="1"/>
</dbReference>
<name>A0ABD3LJ98_EUCGL</name>
<dbReference type="InterPro" id="IPR001878">
    <property type="entry name" value="Znf_CCHC"/>
</dbReference>
<dbReference type="InterPro" id="IPR025836">
    <property type="entry name" value="Zn_knuckle_CX2CX4HX4C"/>
</dbReference>
<reference evidence="4 5" key="1">
    <citation type="submission" date="2024-11" db="EMBL/GenBank/DDBJ databases">
        <title>Chromosome-level genome assembly of Eucalyptus globulus Labill. provides insights into its genome evolution.</title>
        <authorList>
            <person name="Li X."/>
        </authorList>
    </citation>
    <scope>NUCLEOTIDE SEQUENCE [LARGE SCALE GENOMIC DNA]</scope>
    <source>
        <strain evidence="4">CL2024</strain>
        <tissue evidence="4">Fresh tender leaves</tissue>
    </source>
</reference>
<dbReference type="PROSITE" id="PS50158">
    <property type="entry name" value="ZF_CCHC"/>
    <property type="match status" value="1"/>
</dbReference>
<dbReference type="PANTHER" id="PTHR31286:SF99">
    <property type="entry name" value="DUF4283 DOMAIN-CONTAINING PROTEIN"/>
    <property type="match status" value="1"/>
</dbReference>
<feature type="region of interest" description="Disordered" evidence="2">
    <location>
        <begin position="362"/>
        <end position="390"/>
    </location>
</feature>
<comment type="caution">
    <text evidence="4">The sequence shown here is derived from an EMBL/GenBank/DDBJ whole genome shotgun (WGS) entry which is preliminary data.</text>
</comment>
<organism evidence="4 5">
    <name type="scientific">Eucalyptus globulus</name>
    <name type="common">Tasmanian blue gum</name>
    <dbReference type="NCBI Taxonomy" id="34317"/>
    <lineage>
        <taxon>Eukaryota</taxon>
        <taxon>Viridiplantae</taxon>
        <taxon>Streptophyta</taxon>
        <taxon>Embryophyta</taxon>
        <taxon>Tracheophyta</taxon>
        <taxon>Spermatophyta</taxon>
        <taxon>Magnoliopsida</taxon>
        <taxon>eudicotyledons</taxon>
        <taxon>Gunneridae</taxon>
        <taxon>Pentapetalae</taxon>
        <taxon>rosids</taxon>
        <taxon>malvids</taxon>
        <taxon>Myrtales</taxon>
        <taxon>Myrtaceae</taxon>
        <taxon>Myrtoideae</taxon>
        <taxon>Eucalypteae</taxon>
        <taxon>Eucalyptus</taxon>
    </lineage>
</organism>
<evidence type="ECO:0000313" key="5">
    <source>
        <dbReference type="Proteomes" id="UP001634007"/>
    </source>
</evidence>